<dbReference type="GO" id="GO:0005730">
    <property type="term" value="C:nucleolus"/>
    <property type="evidence" value="ECO:0007669"/>
    <property type="project" value="TreeGrafter"/>
</dbReference>
<evidence type="ECO:0000256" key="3">
    <source>
        <dbReference type="ARBA" id="ARBA00012388"/>
    </source>
</evidence>
<feature type="compositionally biased region" description="Basic residues" evidence="7">
    <location>
        <begin position="67"/>
        <end position="76"/>
    </location>
</feature>
<dbReference type="AlphaFoldDB" id="A0A8H5BX33"/>
<dbReference type="Pfam" id="PF22600">
    <property type="entry name" value="MTPAP-like_central"/>
    <property type="match status" value="1"/>
</dbReference>
<dbReference type="SUPFAM" id="SSF81301">
    <property type="entry name" value="Nucleotidyltransferase"/>
    <property type="match status" value="1"/>
</dbReference>
<keyword evidence="12" id="KW-1185">Reference proteome</keyword>
<dbReference type="OrthoDB" id="273917at2759"/>
<dbReference type="InterPro" id="IPR044034">
    <property type="entry name" value="NAC-like_UBA"/>
</dbReference>
<feature type="domain" description="Nascent polypeptide-associated complex subunit alpha-like UBA" evidence="9">
    <location>
        <begin position="916"/>
        <end position="953"/>
    </location>
</feature>
<dbReference type="InterPro" id="IPR043519">
    <property type="entry name" value="NT_sf"/>
</dbReference>
<feature type="compositionally biased region" description="Low complexity" evidence="7">
    <location>
        <begin position="648"/>
        <end position="660"/>
    </location>
</feature>
<feature type="compositionally biased region" description="Basic and acidic residues" evidence="7">
    <location>
        <begin position="154"/>
        <end position="216"/>
    </location>
</feature>
<proteinExistence type="inferred from homology"/>
<evidence type="ECO:0000256" key="1">
    <source>
        <dbReference type="ARBA" id="ARBA00001936"/>
    </source>
</evidence>
<organism evidence="11 12">
    <name type="scientific">Psilocybe cf. subviscida</name>
    <dbReference type="NCBI Taxonomy" id="2480587"/>
    <lineage>
        <taxon>Eukaryota</taxon>
        <taxon>Fungi</taxon>
        <taxon>Dikarya</taxon>
        <taxon>Basidiomycota</taxon>
        <taxon>Agaricomycotina</taxon>
        <taxon>Agaricomycetes</taxon>
        <taxon>Agaricomycetidae</taxon>
        <taxon>Agaricales</taxon>
        <taxon>Agaricineae</taxon>
        <taxon>Strophariaceae</taxon>
        <taxon>Psilocybe</taxon>
    </lineage>
</organism>
<dbReference type="PANTHER" id="PTHR23092">
    <property type="entry name" value="POLY(A) RNA POLYMERASE"/>
    <property type="match status" value="1"/>
</dbReference>
<gene>
    <name evidence="11" type="ORF">D9619_005264</name>
</gene>
<feature type="region of interest" description="Disordered" evidence="7">
    <location>
        <begin position="611"/>
        <end position="788"/>
    </location>
</feature>
<dbReference type="InterPro" id="IPR038922">
    <property type="entry name" value="HYPK_UBA"/>
</dbReference>
<keyword evidence="6" id="KW-0460">Magnesium</keyword>
<dbReference type="EC" id="2.7.7.19" evidence="3"/>
<feature type="compositionally biased region" description="Basic and acidic residues" evidence="7">
    <location>
        <begin position="686"/>
        <end position="707"/>
    </location>
</feature>
<dbReference type="Pfam" id="PF03828">
    <property type="entry name" value="PAP_assoc"/>
    <property type="match status" value="1"/>
</dbReference>
<evidence type="ECO:0000256" key="2">
    <source>
        <dbReference type="ARBA" id="ARBA00008593"/>
    </source>
</evidence>
<sequence length="957" mass="105746">MDPPEQVQQEQEQSEMSATAPPLAPTPTPTPKRATPTGPRKRGSGESQPSPEKANDAKSPEKVSTNRSRRRERRRAAKEEKAKEEAQDGATPVASGSSTPYTVMDEVKNAPLTPTAAKDDGTRTFAEGDDFIAFTFSDPSDDEGPGPSSRGKGNARDEREREDSTRTRKDSSMSERAKEKSRLQEEPSERERSSRRSGRDREDRDRDRERRDDERNGRKRKYDDYEDGYANKKERMDAASRKSPWIHNVDLGKCRNVAEMMHKEVESFVDWISPTPVEDEVRGLIVSQIEKVVTSTFPDALVYPFGSYQTKLYLPLGDIDLVILSDSMAYSDKSTVLYALANTLKRNGITSHVTIIAKAKVPIVKFTTTHGRFKVDISINQANGLVSGGIITGFLRDMIPSRNEKGESKALRSLVMVTKAFLSQRSMNEVYTGGLGSYAIVCLAVSFLQMHPKIRRGEIDPEQNLGVLVMEFFELYGNHFNYDEVGISLRDGGTYFNKRQRGWYAEYKRNMLSIEDPADPSNDISSGSYNFHKVRTAFAGCHGILSSTAYLRAGILSSRQHGRAVQLRGHYEPEDMSILSTVMGITQETLNHRRLVQELYDKQVLHRIVGVKPQAGSDKKGGSSKGGSVSSSSTAPVVVNGHSHRDSAASSSKTRASKAAVDSAWDGQRGANYYDGEDDEEGDYDFDSRRRSADRSFDNDDGGRYDIGRQPLKKRRRTGRAEDAPTVYFEEDEDTEEAAHGAGREDSDDSESGDSDAEVLHIAGASAREKEKERSREGARDSERSSSRRAYWLAKSAGIEGGGLDGDKTMSRSNGKPEAEVIVNELTNPRHVPARSILLIPPCNHHAPSLYFPCDDLPKFIAAVPDTNQYVDGFSYSKHKMEDAFRPGGILSIEKGAAKSPAQLARAEAAPSAPPKRDDVDLIMHEFEIPRAQAEKALVENGGDVIKALNALIAAPA</sequence>
<dbReference type="FunFam" id="1.10.1410.10:FF:000003">
    <property type="entry name" value="non-canonical poly(A) RNA polymerase PAPD7"/>
    <property type="match status" value="1"/>
</dbReference>
<dbReference type="Gene3D" id="1.10.8.10">
    <property type="entry name" value="DNA helicase RuvA subunit, C-terminal domain"/>
    <property type="match status" value="1"/>
</dbReference>
<dbReference type="GO" id="GO:0031499">
    <property type="term" value="C:TRAMP complex"/>
    <property type="evidence" value="ECO:0007669"/>
    <property type="project" value="UniProtKB-ARBA"/>
</dbReference>
<dbReference type="Proteomes" id="UP000567179">
    <property type="component" value="Unassembled WGS sequence"/>
</dbReference>
<name>A0A8H5BX33_9AGAR</name>
<comment type="caution">
    <text evidence="11">The sequence shown here is derived from an EMBL/GenBank/DDBJ whole genome shotgun (WGS) entry which is preliminary data.</text>
</comment>
<dbReference type="CDD" id="cd14361">
    <property type="entry name" value="UBA_HYPK"/>
    <property type="match status" value="1"/>
</dbReference>
<feature type="compositionally biased region" description="Basic and acidic residues" evidence="7">
    <location>
        <begin position="767"/>
        <end position="786"/>
    </location>
</feature>
<feature type="compositionally biased region" description="Low complexity" evidence="7">
    <location>
        <begin position="1"/>
        <end position="21"/>
    </location>
</feature>
<feature type="compositionally biased region" description="Basic and acidic residues" evidence="7">
    <location>
        <begin position="77"/>
        <end position="86"/>
    </location>
</feature>
<feature type="compositionally biased region" description="Acidic residues" evidence="7">
    <location>
        <begin position="675"/>
        <end position="685"/>
    </location>
</feature>
<dbReference type="Gene3D" id="3.30.460.10">
    <property type="entry name" value="Beta Polymerase, domain 2"/>
    <property type="match status" value="1"/>
</dbReference>
<reference evidence="11 12" key="1">
    <citation type="journal article" date="2020" name="ISME J.">
        <title>Uncovering the hidden diversity of litter-decomposition mechanisms in mushroom-forming fungi.</title>
        <authorList>
            <person name="Floudas D."/>
            <person name="Bentzer J."/>
            <person name="Ahren D."/>
            <person name="Johansson T."/>
            <person name="Persson P."/>
            <person name="Tunlid A."/>
        </authorList>
    </citation>
    <scope>NUCLEOTIDE SEQUENCE [LARGE SCALE GENOMIC DNA]</scope>
    <source>
        <strain evidence="11 12">CBS 101986</strain>
    </source>
</reference>
<comment type="cofactor">
    <cofactor evidence="1">
        <name>Mn(2+)</name>
        <dbReference type="ChEBI" id="CHEBI:29035"/>
    </cofactor>
</comment>
<dbReference type="InterPro" id="IPR045862">
    <property type="entry name" value="Trf4-like"/>
</dbReference>
<evidence type="ECO:0000259" key="9">
    <source>
        <dbReference type="Pfam" id="PF19026"/>
    </source>
</evidence>
<evidence type="ECO:0000313" key="12">
    <source>
        <dbReference type="Proteomes" id="UP000567179"/>
    </source>
</evidence>
<feature type="region of interest" description="Disordered" evidence="7">
    <location>
        <begin position="1"/>
        <end position="226"/>
    </location>
</feature>
<keyword evidence="5" id="KW-0479">Metal-binding</keyword>
<dbReference type="Pfam" id="PF19026">
    <property type="entry name" value="UBA_HYPK"/>
    <property type="match status" value="1"/>
</dbReference>
<dbReference type="CDD" id="cd05402">
    <property type="entry name" value="NT_PAP_TUTase"/>
    <property type="match status" value="1"/>
</dbReference>
<dbReference type="InterPro" id="IPR002058">
    <property type="entry name" value="PAP_assoc"/>
</dbReference>
<feature type="compositionally biased region" description="Acidic residues" evidence="7">
    <location>
        <begin position="746"/>
        <end position="757"/>
    </location>
</feature>
<dbReference type="GO" id="GO:0003729">
    <property type="term" value="F:mRNA binding"/>
    <property type="evidence" value="ECO:0007669"/>
    <property type="project" value="TreeGrafter"/>
</dbReference>
<dbReference type="InterPro" id="IPR054708">
    <property type="entry name" value="MTPAP-like_central"/>
</dbReference>
<evidence type="ECO:0000256" key="7">
    <source>
        <dbReference type="SAM" id="MobiDB-lite"/>
    </source>
</evidence>
<evidence type="ECO:0000259" key="10">
    <source>
        <dbReference type="Pfam" id="PF22600"/>
    </source>
</evidence>
<dbReference type="Gene3D" id="1.10.1410.10">
    <property type="match status" value="1"/>
</dbReference>
<dbReference type="SUPFAM" id="SSF81631">
    <property type="entry name" value="PAP/OAS1 substrate-binding domain"/>
    <property type="match status" value="1"/>
</dbReference>
<evidence type="ECO:0000256" key="4">
    <source>
        <dbReference type="ARBA" id="ARBA00022679"/>
    </source>
</evidence>
<evidence type="ECO:0000313" key="11">
    <source>
        <dbReference type="EMBL" id="KAF5331035.1"/>
    </source>
</evidence>
<dbReference type="GO" id="GO:0046872">
    <property type="term" value="F:metal ion binding"/>
    <property type="evidence" value="ECO:0007669"/>
    <property type="project" value="UniProtKB-KW"/>
</dbReference>
<accession>A0A8H5BX33</accession>
<protein>
    <recommendedName>
        <fullName evidence="3">polynucleotide adenylyltransferase</fullName>
        <ecNumber evidence="3">2.7.7.19</ecNumber>
    </recommendedName>
</protein>
<dbReference type="EMBL" id="JAACJJ010000001">
    <property type="protein sequence ID" value="KAF5331035.1"/>
    <property type="molecule type" value="Genomic_DNA"/>
</dbReference>
<dbReference type="GO" id="GO:0071035">
    <property type="term" value="P:nuclear polyadenylation-dependent rRNA catabolic process"/>
    <property type="evidence" value="ECO:0007669"/>
    <property type="project" value="UniProtKB-ARBA"/>
</dbReference>
<evidence type="ECO:0000256" key="5">
    <source>
        <dbReference type="ARBA" id="ARBA00022723"/>
    </source>
</evidence>
<feature type="domain" description="Poly(A) RNA polymerase mitochondrial-like central palm" evidence="10">
    <location>
        <begin position="262"/>
        <end position="392"/>
    </location>
</feature>
<dbReference type="FunFam" id="3.30.460.10:FF:000006">
    <property type="entry name" value="non-canonical poly(A) RNA polymerase PAPD5"/>
    <property type="match status" value="1"/>
</dbReference>
<feature type="domain" description="PAP-associated" evidence="8">
    <location>
        <begin position="464"/>
        <end position="522"/>
    </location>
</feature>
<dbReference type="GO" id="GO:0010629">
    <property type="term" value="P:negative regulation of gene expression"/>
    <property type="evidence" value="ECO:0007669"/>
    <property type="project" value="UniProtKB-ARBA"/>
</dbReference>
<dbReference type="GO" id="GO:0043634">
    <property type="term" value="P:polyadenylation-dependent ncRNA catabolic process"/>
    <property type="evidence" value="ECO:0007669"/>
    <property type="project" value="TreeGrafter"/>
</dbReference>
<keyword evidence="4" id="KW-0808">Transferase</keyword>
<evidence type="ECO:0000256" key="6">
    <source>
        <dbReference type="ARBA" id="ARBA00022842"/>
    </source>
</evidence>
<evidence type="ECO:0000259" key="8">
    <source>
        <dbReference type="Pfam" id="PF03828"/>
    </source>
</evidence>
<dbReference type="GO" id="GO:1990817">
    <property type="term" value="F:poly(A) RNA polymerase activity"/>
    <property type="evidence" value="ECO:0007669"/>
    <property type="project" value="UniProtKB-EC"/>
</dbReference>
<dbReference type="PANTHER" id="PTHR23092:SF15">
    <property type="entry name" value="INACTIVE NON-CANONICAL POLY(A) RNA POLYMERASE PROTEIN TRF4-2-RELATED"/>
    <property type="match status" value="1"/>
</dbReference>
<dbReference type="GO" id="GO:0031123">
    <property type="term" value="P:RNA 3'-end processing"/>
    <property type="evidence" value="ECO:0007669"/>
    <property type="project" value="TreeGrafter"/>
</dbReference>
<comment type="similarity">
    <text evidence="2">Belongs to the DNA polymerase type-B-like family.</text>
</comment>